<feature type="domain" description="Reverse transcriptase" evidence="1">
    <location>
        <begin position="273"/>
        <end position="452"/>
    </location>
</feature>
<protein>
    <recommendedName>
        <fullName evidence="1">Reverse transcriptase domain-containing protein</fullName>
    </recommendedName>
</protein>
<dbReference type="InterPro" id="IPR000477">
    <property type="entry name" value="RT_dom"/>
</dbReference>
<organism evidence="2">
    <name type="scientific">Chromera velia CCMP2878</name>
    <dbReference type="NCBI Taxonomy" id="1169474"/>
    <lineage>
        <taxon>Eukaryota</taxon>
        <taxon>Sar</taxon>
        <taxon>Alveolata</taxon>
        <taxon>Colpodellida</taxon>
        <taxon>Chromeraceae</taxon>
        <taxon>Chromera</taxon>
    </lineage>
</organism>
<gene>
    <name evidence="2" type="ORF">Cvel_8720</name>
</gene>
<sequence length="564" mass="65784">MVNDTPITILFVNDPEADENYISVSFAHSHGLPVRRFGRLTDCEGALAGDPSYQVSEYVPTDGCRLKINEYEDQVSFTLTNLKKYDLFLGMRWYEDRDPVFYPKIKKLWFDFEGKRILFRGDTTPKKKSSRIDGPMTVREATREVRKGALFFLCRLERIEREKEETEVERERREEVGEVEVDPRTKEGIQERKSPFCEYEKVMASPSLHPAVREILEENKELFPDEIPKLLPRRGDLDFKIKLEPGARPPAKPSYRLSYAELEEMKKQLKDYVDREFIYPSTSPFGAPAFFVKKKDGTFHMVIDYRPLNKVTVKDTFPLPRAEELMETLFGKRWFTKLDLRQFFHQFRIAMGDSYKTAFVTRWGTFEWLVIPSGVSNAPPASMRLIMLAMRPALGRYVIVFIDDIFVYGQTLAQYVKDVKWVLDLLRANNLYVKIKKCEFFTNSTHFLGFIIDTKGIMPERLKLELIRDWPDPKDLYELRIFLGAANWVRKFVRGFTSIAQPLTKALKKGMKFTWMEEMKTAFCSLKKVIINITSLYISDPDRPFEIFGDVSEQKNALGGALMQ</sequence>
<name>A0A0G4HUT3_9ALVE</name>
<dbReference type="InterPro" id="IPR053134">
    <property type="entry name" value="RNA-dir_DNA_polymerase"/>
</dbReference>
<dbReference type="InterPro" id="IPR043128">
    <property type="entry name" value="Rev_trsase/Diguanyl_cyclase"/>
</dbReference>
<dbReference type="InterPro" id="IPR043502">
    <property type="entry name" value="DNA/RNA_pol_sf"/>
</dbReference>
<dbReference type="AlphaFoldDB" id="A0A0G4HUT3"/>
<dbReference type="Gene3D" id="3.10.10.10">
    <property type="entry name" value="HIV Type 1 Reverse Transcriptase, subunit A, domain 1"/>
    <property type="match status" value="1"/>
</dbReference>
<dbReference type="PROSITE" id="PS50878">
    <property type="entry name" value="RT_POL"/>
    <property type="match status" value="1"/>
</dbReference>
<dbReference type="Pfam" id="PF00078">
    <property type="entry name" value="RVT_1"/>
    <property type="match status" value="1"/>
</dbReference>
<dbReference type="CDD" id="cd01647">
    <property type="entry name" value="RT_LTR"/>
    <property type="match status" value="1"/>
</dbReference>
<dbReference type="EMBL" id="CDMZ01003965">
    <property type="protein sequence ID" value="CEM48211.1"/>
    <property type="molecule type" value="Genomic_DNA"/>
</dbReference>
<proteinExistence type="predicted"/>
<dbReference type="Gene3D" id="3.30.70.270">
    <property type="match status" value="2"/>
</dbReference>
<dbReference type="CDD" id="cd00303">
    <property type="entry name" value="retropepsin_like"/>
    <property type="match status" value="1"/>
</dbReference>
<dbReference type="PANTHER" id="PTHR24559">
    <property type="entry name" value="TRANSPOSON TY3-I GAG-POL POLYPROTEIN"/>
    <property type="match status" value="1"/>
</dbReference>
<dbReference type="FunFam" id="3.30.70.270:FF:000020">
    <property type="entry name" value="Transposon Tf2-6 polyprotein-like Protein"/>
    <property type="match status" value="1"/>
</dbReference>
<accession>A0A0G4HUT3</accession>
<dbReference type="VEuPathDB" id="CryptoDB:Cvel_8720"/>
<dbReference type="PhylomeDB" id="A0A0G4HUT3"/>
<dbReference type="PANTHER" id="PTHR24559:SF436">
    <property type="entry name" value="RNA-DIRECTED DNA POLYMERASE HOMOLOG"/>
    <property type="match status" value="1"/>
</dbReference>
<dbReference type="SUPFAM" id="SSF56672">
    <property type="entry name" value="DNA/RNA polymerases"/>
    <property type="match status" value="1"/>
</dbReference>
<evidence type="ECO:0000313" key="2">
    <source>
        <dbReference type="EMBL" id="CEM48211.1"/>
    </source>
</evidence>
<evidence type="ECO:0000259" key="1">
    <source>
        <dbReference type="PROSITE" id="PS50878"/>
    </source>
</evidence>
<reference evidence="2" key="1">
    <citation type="submission" date="2014-11" db="EMBL/GenBank/DDBJ databases">
        <authorList>
            <person name="Otto D Thomas"/>
            <person name="Naeem Raeece"/>
        </authorList>
    </citation>
    <scope>NUCLEOTIDE SEQUENCE</scope>
</reference>